<dbReference type="Gene3D" id="3.90.1580.10">
    <property type="entry name" value="paralog of FGE (formylglycine-generating enzyme)"/>
    <property type="match status" value="1"/>
</dbReference>
<dbReference type="SUPFAM" id="SSF56436">
    <property type="entry name" value="C-type lectin-like"/>
    <property type="match status" value="1"/>
</dbReference>
<proteinExistence type="predicted"/>
<accession>A0A7C3I281</accession>
<evidence type="ECO:0000313" key="2">
    <source>
        <dbReference type="EMBL" id="HFH30020.1"/>
    </source>
</evidence>
<protein>
    <recommendedName>
        <fullName evidence="1">Sulfatase-modifying factor enzyme-like domain-containing protein</fullName>
    </recommendedName>
</protein>
<dbReference type="Pfam" id="PF03781">
    <property type="entry name" value="FGE-sulfatase"/>
    <property type="match status" value="1"/>
</dbReference>
<reference evidence="2" key="1">
    <citation type="journal article" date="2020" name="mSystems">
        <title>Genome- and Community-Level Interaction Insights into Carbon Utilization and Element Cycling Functions of Hydrothermarchaeota in Hydrothermal Sediment.</title>
        <authorList>
            <person name="Zhou Z."/>
            <person name="Liu Y."/>
            <person name="Xu W."/>
            <person name="Pan J."/>
            <person name="Luo Z.H."/>
            <person name="Li M."/>
        </authorList>
    </citation>
    <scope>NUCLEOTIDE SEQUENCE [LARGE SCALE GENOMIC DNA]</scope>
    <source>
        <strain evidence="2">SpSt-503</strain>
    </source>
</reference>
<name>A0A7C3I281_9SPIR</name>
<dbReference type="AlphaFoldDB" id="A0A7C3I281"/>
<comment type="caution">
    <text evidence="2">The sequence shown here is derived from an EMBL/GenBank/DDBJ whole genome shotgun (WGS) entry which is preliminary data.</text>
</comment>
<organism evidence="2">
    <name type="scientific">Gracilinema caldarium</name>
    <dbReference type="NCBI Taxonomy" id="215591"/>
    <lineage>
        <taxon>Bacteria</taxon>
        <taxon>Pseudomonadati</taxon>
        <taxon>Spirochaetota</taxon>
        <taxon>Spirochaetia</taxon>
        <taxon>Spirochaetales</taxon>
        <taxon>Breznakiellaceae</taxon>
        <taxon>Gracilinema</taxon>
    </lineage>
</organism>
<sequence length="75" mass="9089">MQKHPYPVGQFKPNELGLYNMGGNVETWCWDWYDEKAWEILPEHNPNLDRKEDIKNYSKPFQKKLRKFYGVSIEI</sequence>
<dbReference type="EMBL" id="DSVL01000338">
    <property type="protein sequence ID" value="HFH30020.1"/>
    <property type="molecule type" value="Genomic_DNA"/>
</dbReference>
<gene>
    <name evidence="2" type="ORF">ENS59_11015</name>
</gene>
<evidence type="ECO:0000259" key="1">
    <source>
        <dbReference type="Pfam" id="PF03781"/>
    </source>
</evidence>
<dbReference type="InterPro" id="IPR042095">
    <property type="entry name" value="SUMF_sf"/>
</dbReference>
<dbReference type="InterPro" id="IPR016187">
    <property type="entry name" value="CTDL_fold"/>
</dbReference>
<dbReference type="InterPro" id="IPR005532">
    <property type="entry name" value="SUMF_dom"/>
</dbReference>
<feature type="domain" description="Sulfatase-modifying factor enzyme-like" evidence="1">
    <location>
        <begin position="4"/>
        <end position="39"/>
    </location>
</feature>